<feature type="compositionally biased region" description="Basic and acidic residues" evidence="1">
    <location>
        <begin position="559"/>
        <end position="582"/>
    </location>
</feature>
<protein>
    <submittedName>
        <fullName evidence="2">Uncharacterized protein</fullName>
    </submittedName>
</protein>
<dbReference type="GO" id="GO:0042790">
    <property type="term" value="P:nucleolar large rRNA transcription by RNA polymerase I"/>
    <property type="evidence" value="ECO:0007669"/>
    <property type="project" value="InterPro"/>
</dbReference>
<feature type="region of interest" description="Disordered" evidence="1">
    <location>
        <begin position="275"/>
        <end position="374"/>
    </location>
</feature>
<organism evidence="2 3">
    <name type="scientific">Cylindrobasidium torrendii FP15055 ss-10</name>
    <dbReference type="NCBI Taxonomy" id="1314674"/>
    <lineage>
        <taxon>Eukaryota</taxon>
        <taxon>Fungi</taxon>
        <taxon>Dikarya</taxon>
        <taxon>Basidiomycota</taxon>
        <taxon>Agaricomycotina</taxon>
        <taxon>Agaricomycetes</taxon>
        <taxon>Agaricomycetidae</taxon>
        <taxon>Agaricales</taxon>
        <taxon>Marasmiineae</taxon>
        <taxon>Physalacriaceae</taxon>
        <taxon>Cylindrobasidium</taxon>
    </lineage>
</organism>
<dbReference type="OrthoDB" id="2240312at2759"/>
<gene>
    <name evidence="2" type="ORF">CYLTODRAFT_485756</name>
</gene>
<proteinExistence type="predicted"/>
<dbReference type="Proteomes" id="UP000054007">
    <property type="component" value="Unassembled WGS sequence"/>
</dbReference>
<sequence length="689" mass="77412">MANASGGDSDSDDIRSASYLALFRRHVQDFQNHLAGKDELGGISSSFVPPAGFWTPEEKDIFFHGLSVHSALRPDLIALALPMKTAADVSAYIDMLDVAAAETGTSVPRQDFEIAVETSENWINIENIEGAKLNAVEWEWDMEQKRQAYDTAIANERDLLENGGPTEPTMMARFDEWVEQCTRLWDREFALALLGDRQLRQLEAIFDRCSARSVDPHIDGNTPGISDVWDPNPLTWRPEELKRARLAAKHRNAPKLSLPPPPTAKSFEGDILKAQQPPIPIDPMLLENTGPSSSTVPIPQAVSRIPEEDEDSGNMSPRSRRRLQKRLHMRRRRAEKDGVQASTTSKKLRPGRRPKGGPPPQSTQCEAAEDHRATRKKGLTDIDVALVDTEAEATPWSAERMAFLHTVMQEQNLDVRALAEIDLDLFNLSAIGKLMSFYGLAWDDNASSTQTTIGISADVLRLFRKILSEFVAELMHGAIVCREQENALKRNNKVWRQAKADKEFVTTTHVERAVEHLGLEKRTKDALLGAYFNDELVPVRESRRNEASNVDNSASGDGEQNREEDNNARGSKKAEENAREDNSSDDDERDEDDEDEDEDTVGRMLQADDQEGFFDDPALHWYSLHQDINTPLVRLPPHLHYSNAISDGSPDDENEMEVDEEDALDAQDMLLEAEQEQDLWKMMDISRSS</sequence>
<dbReference type="EMBL" id="KN880438">
    <property type="protein sequence ID" value="KIY73035.1"/>
    <property type="molecule type" value="Genomic_DNA"/>
</dbReference>
<feature type="compositionally biased region" description="Basic residues" evidence="1">
    <location>
        <begin position="318"/>
        <end position="333"/>
    </location>
</feature>
<dbReference type="GO" id="GO:0000182">
    <property type="term" value="F:rDNA binding"/>
    <property type="evidence" value="ECO:0007669"/>
    <property type="project" value="TreeGrafter"/>
</dbReference>
<dbReference type="PANTHER" id="PTHR28079:SF1">
    <property type="entry name" value="RNA POLYMERASE I-SPECIFIC TRANSCRIPTION INITIATION FACTOR RRN5"/>
    <property type="match status" value="1"/>
</dbReference>
<dbReference type="InterPro" id="IPR001005">
    <property type="entry name" value="SANT/Myb"/>
</dbReference>
<feature type="compositionally biased region" description="Acidic residues" evidence="1">
    <location>
        <begin position="583"/>
        <end position="599"/>
    </location>
</feature>
<feature type="compositionally biased region" description="Basic residues" evidence="1">
    <location>
        <begin position="346"/>
        <end position="355"/>
    </location>
</feature>
<evidence type="ECO:0000313" key="3">
    <source>
        <dbReference type="Proteomes" id="UP000054007"/>
    </source>
</evidence>
<dbReference type="InterPro" id="IPR039601">
    <property type="entry name" value="Rrn5"/>
</dbReference>
<dbReference type="GO" id="GO:0006361">
    <property type="term" value="P:transcription initiation at RNA polymerase I promoter"/>
    <property type="evidence" value="ECO:0007669"/>
    <property type="project" value="TreeGrafter"/>
</dbReference>
<evidence type="ECO:0000313" key="2">
    <source>
        <dbReference type="EMBL" id="KIY73035.1"/>
    </source>
</evidence>
<dbReference type="GO" id="GO:0000500">
    <property type="term" value="C:RNA polymerase I upstream activating factor complex"/>
    <property type="evidence" value="ECO:0007669"/>
    <property type="project" value="InterPro"/>
</dbReference>
<accession>A0A0D7BS02</accession>
<feature type="region of interest" description="Disordered" evidence="1">
    <location>
        <begin position="542"/>
        <end position="600"/>
    </location>
</feature>
<dbReference type="GO" id="GO:0001181">
    <property type="term" value="F:RNA polymerase I general transcription initiation factor activity"/>
    <property type="evidence" value="ECO:0007669"/>
    <property type="project" value="TreeGrafter"/>
</dbReference>
<keyword evidence="3" id="KW-1185">Reference proteome</keyword>
<dbReference type="PANTHER" id="PTHR28079">
    <property type="entry name" value="RNA POLYMERASE I-SPECIFIC TRANSCRIPTION INITIATION FACTOR RRN5"/>
    <property type="match status" value="1"/>
</dbReference>
<reference evidence="2 3" key="1">
    <citation type="journal article" date="2015" name="Fungal Genet. Biol.">
        <title>Evolution of novel wood decay mechanisms in Agaricales revealed by the genome sequences of Fistulina hepatica and Cylindrobasidium torrendii.</title>
        <authorList>
            <person name="Floudas D."/>
            <person name="Held B.W."/>
            <person name="Riley R."/>
            <person name="Nagy L.G."/>
            <person name="Koehler G."/>
            <person name="Ransdell A.S."/>
            <person name="Younus H."/>
            <person name="Chow J."/>
            <person name="Chiniquy J."/>
            <person name="Lipzen A."/>
            <person name="Tritt A."/>
            <person name="Sun H."/>
            <person name="Haridas S."/>
            <person name="LaButti K."/>
            <person name="Ohm R.A."/>
            <person name="Kues U."/>
            <person name="Blanchette R.A."/>
            <person name="Grigoriev I.V."/>
            <person name="Minto R.E."/>
            <person name="Hibbett D.S."/>
        </authorList>
    </citation>
    <scope>NUCLEOTIDE SEQUENCE [LARGE SCALE GENOMIC DNA]</scope>
    <source>
        <strain evidence="2 3">FP15055 ss-10</strain>
    </source>
</reference>
<name>A0A0D7BS02_9AGAR</name>
<dbReference type="AlphaFoldDB" id="A0A0D7BS02"/>
<evidence type="ECO:0000256" key="1">
    <source>
        <dbReference type="SAM" id="MobiDB-lite"/>
    </source>
</evidence>
<dbReference type="CDD" id="cd00167">
    <property type="entry name" value="SANT"/>
    <property type="match status" value="1"/>
</dbReference>